<dbReference type="Proteomes" id="UP000768646">
    <property type="component" value="Unassembled WGS sequence"/>
</dbReference>
<proteinExistence type="predicted"/>
<evidence type="ECO:0000313" key="1">
    <source>
        <dbReference type="EMBL" id="KAG4305696.1"/>
    </source>
</evidence>
<organism evidence="1 2">
    <name type="scientific">Pneumocystis oryctolagi</name>
    <dbReference type="NCBI Taxonomy" id="42067"/>
    <lineage>
        <taxon>Eukaryota</taxon>
        <taxon>Fungi</taxon>
        <taxon>Dikarya</taxon>
        <taxon>Ascomycota</taxon>
        <taxon>Taphrinomycotina</taxon>
        <taxon>Pneumocystomycetes</taxon>
        <taxon>Pneumocystaceae</taxon>
        <taxon>Pneumocystis</taxon>
    </lineage>
</organism>
<name>A0ACB7CDQ5_9ASCO</name>
<keyword evidence="2" id="KW-1185">Reference proteome</keyword>
<protein>
    <submittedName>
        <fullName evidence="1">Uncharacterized protein</fullName>
    </submittedName>
</protein>
<gene>
    <name evidence="1" type="ORF">PORY_000606</name>
</gene>
<reference evidence="1 2" key="1">
    <citation type="journal article" date="2021" name="Commun. Biol.">
        <title>Genomic insights into the host specific adaptation of the Pneumocystis genus.</title>
        <authorList>
            <person name="Cisse O.H."/>
            <person name="Ma L."/>
            <person name="Dekker J.P."/>
            <person name="Khil P.P."/>
            <person name="Youn J.-H."/>
            <person name="Brenchley J.M."/>
            <person name="Blair R."/>
            <person name="Pahar B."/>
            <person name="Chabe M."/>
            <person name="Van Rompay K.K.A."/>
            <person name="Keesler R."/>
            <person name="Sukura A."/>
            <person name="Hirsch V."/>
            <person name="Kutty G."/>
            <person name="Liu Y."/>
            <person name="Peng L."/>
            <person name="Chen J."/>
            <person name="Song J."/>
            <person name="Weissenbacher-Lang C."/>
            <person name="Xu J."/>
            <person name="Upham N.S."/>
            <person name="Stajich J.E."/>
            <person name="Cuomo C.A."/>
            <person name="Cushion M.T."/>
            <person name="Kovacs J.A."/>
        </authorList>
    </citation>
    <scope>NUCLEOTIDE SEQUENCE [LARGE SCALE GENOMIC DNA]</scope>
    <source>
        <strain evidence="1 2">RABM</strain>
    </source>
</reference>
<sequence>MHERWKRNVRSSWKDQARSSVRGKVDQLERDGDIEMIDDTNASGERFIPYKMRGRAKKSSKSRFHNTSVTEIVITGYEGGTQDDLISFISRKSRVLITNLRYEGSVLYASVPFGSNIRALLKLSGSRFAGKNLYISVSNSSKDHPMPIVSSDHPTSVQINKESTINILRQFLSSRYSYELKMLDLSSIYSDPVLVENGMFSSITTSLKIFPALMKVAEREFPDVTLGIIVISVNLSSNKIESLSNVSILAQIYPNLKNLNLANNLLKYYKDLDAWSHKHKFPDLQELILIGNEVRENEIKKGNEVNYRSEITKRFPNLKLLDMVPVAQAIQFGVKDSAVNLRKVVLPEKICSSFFESDFTRNTVMQFLEKYFSLYDNDRSNVISMYDQNALFSISVNTTAPRKREKGILSYGASQFSQYISMSRNLLRLGSLDARMAKLNVGHSSISHALSALPKTRHNFTDSNLYCVDSWTLKGILSSDSDPNGLVGIQIMLHGEFLELGNKREIKRSYDRTFIIGANNGNITIRSDMLIIRAYGGNDSFRIDKQNETLSSHNIFKEQKQYMLAEISKKTGLNQQFSLMCLEQNEWNMEKAINNFNILKDKGVIPLEAFK</sequence>
<accession>A0ACB7CDQ5</accession>
<dbReference type="EMBL" id="JABTEG010000002">
    <property type="protein sequence ID" value="KAG4305696.1"/>
    <property type="molecule type" value="Genomic_DNA"/>
</dbReference>
<evidence type="ECO:0000313" key="2">
    <source>
        <dbReference type="Proteomes" id="UP000768646"/>
    </source>
</evidence>
<comment type="caution">
    <text evidence="1">The sequence shown here is derived from an EMBL/GenBank/DDBJ whole genome shotgun (WGS) entry which is preliminary data.</text>
</comment>